<proteinExistence type="predicted"/>
<sequence length="111" mass="12907">MTILRLEQAPMFFAGDVAGETGFGYVKKQARLWKVTQVSFAKEIILLQEQAFHVRGQVREVHSPRQVIGTERKCLHRCWKICQANSTEKSIVVQEKHCKCIWELPQLQRAR</sequence>
<organism evidence="1">
    <name type="scientific">Paramoeba aestuarina</name>
    <dbReference type="NCBI Taxonomy" id="180227"/>
    <lineage>
        <taxon>Eukaryota</taxon>
        <taxon>Amoebozoa</taxon>
        <taxon>Discosea</taxon>
        <taxon>Flabellinia</taxon>
        <taxon>Dactylopodida</taxon>
        <taxon>Paramoebidae</taxon>
        <taxon>Paramoeba</taxon>
    </lineage>
</organism>
<gene>
    <name evidence="1" type="ORF">NAES01612_LOCUS6075</name>
</gene>
<dbReference type="EMBL" id="HBKR01009132">
    <property type="protein sequence ID" value="CAE2293175.1"/>
    <property type="molecule type" value="Transcribed_RNA"/>
</dbReference>
<accession>A0A7S4KF94</accession>
<reference evidence="1" key="1">
    <citation type="submission" date="2021-01" db="EMBL/GenBank/DDBJ databases">
        <authorList>
            <person name="Corre E."/>
            <person name="Pelletier E."/>
            <person name="Niang G."/>
            <person name="Scheremetjew M."/>
            <person name="Finn R."/>
            <person name="Kale V."/>
            <person name="Holt S."/>
            <person name="Cochrane G."/>
            <person name="Meng A."/>
            <person name="Brown T."/>
            <person name="Cohen L."/>
        </authorList>
    </citation>
    <scope>NUCLEOTIDE SEQUENCE</scope>
    <source>
        <strain evidence="1">SoJaBio B1-5/56/2</strain>
    </source>
</reference>
<protein>
    <submittedName>
        <fullName evidence="1">Uncharacterized protein</fullName>
    </submittedName>
</protein>
<dbReference type="AlphaFoldDB" id="A0A7S4KF94"/>
<evidence type="ECO:0000313" key="1">
    <source>
        <dbReference type="EMBL" id="CAE2293175.1"/>
    </source>
</evidence>
<name>A0A7S4KF94_9EUKA</name>